<dbReference type="InterPro" id="IPR003256">
    <property type="entry name" value="Ribosomal_uL24"/>
</dbReference>
<comment type="similarity">
    <text evidence="1 5 6">Belongs to the universal ribosomal protein uL24 family.</text>
</comment>
<dbReference type="GO" id="GO:0005840">
    <property type="term" value="C:ribosome"/>
    <property type="evidence" value="ECO:0007669"/>
    <property type="project" value="UniProtKB-KW"/>
</dbReference>
<evidence type="ECO:0000256" key="3">
    <source>
        <dbReference type="ARBA" id="ARBA00023274"/>
    </source>
</evidence>
<organism evidence="8 9">
    <name type="scientific">Candidatus Thermofonsia Clade 3 bacterium</name>
    <dbReference type="NCBI Taxonomy" id="2364212"/>
    <lineage>
        <taxon>Bacteria</taxon>
        <taxon>Bacillati</taxon>
        <taxon>Chloroflexota</taxon>
        <taxon>Candidatus Thermofontia</taxon>
        <taxon>Candidatus Thermofonsia Clade 3</taxon>
    </lineage>
</organism>
<protein>
    <recommendedName>
        <fullName evidence="4 5">Large ribosomal subunit protein uL24</fullName>
    </recommendedName>
</protein>
<reference evidence="8 9" key="1">
    <citation type="submission" date="2017-11" db="EMBL/GenBank/DDBJ databases">
        <title>Evolution of Phototrophy in the Chloroflexi Phylum Driven by Horizontal Gene Transfer.</title>
        <authorList>
            <person name="Ward L.M."/>
            <person name="Hemp J."/>
            <person name="Shih P.M."/>
            <person name="Mcglynn S.E."/>
            <person name="Fischer W."/>
        </authorList>
    </citation>
    <scope>NUCLEOTIDE SEQUENCE [LARGE SCALE GENOMIC DNA]</scope>
    <source>
        <strain evidence="8">JP3_7</strain>
    </source>
</reference>
<dbReference type="Pfam" id="PF17136">
    <property type="entry name" value="ribosomal_L24"/>
    <property type="match status" value="1"/>
</dbReference>
<dbReference type="SMART" id="SM00739">
    <property type="entry name" value="KOW"/>
    <property type="match status" value="1"/>
</dbReference>
<dbReference type="Proteomes" id="UP000230790">
    <property type="component" value="Unassembled WGS sequence"/>
</dbReference>
<dbReference type="PROSITE" id="PS01108">
    <property type="entry name" value="RIBOSOMAL_L24"/>
    <property type="match status" value="1"/>
</dbReference>
<evidence type="ECO:0000256" key="2">
    <source>
        <dbReference type="ARBA" id="ARBA00022980"/>
    </source>
</evidence>
<dbReference type="GO" id="GO:0006412">
    <property type="term" value="P:translation"/>
    <property type="evidence" value="ECO:0007669"/>
    <property type="project" value="UniProtKB-UniRule"/>
</dbReference>
<dbReference type="InterPro" id="IPR014722">
    <property type="entry name" value="Rib_uL2_dom2"/>
</dbReference>
<feature type="domain" description="KOW" evidence="7">
    <location>
        <begin position="2"/>
        <end position="29"/>
    </location>
</feature>
<dbReference type="InterPro" id="IPR005824">
    <property type="entry name" value="KOW"/>
</dbReference>
<dbReference type="SUPFAM" id="SSF50104">
    <property type="entry name" value="Translation proteins SH3-like domain"/>
    <property type="match status" value="1"/>
</dbReference>
<dbReference type="HAMAP" id="MF_01326_B">
    <property type="entry name" value="Ribosomal_uL24_B"/>
    <property type="match status" value="1"/>
</dbReference>
<comment type="function">
    <text evidence="5">One of two assembly initiator proteins, it binds directly to the 5'-end of the 23S rRNA, where it nucleates assembly of the 50S subunit.</text>
</comment>
<evidence type="ECO:0000313" key="8">
    <source>
        <dbReference type="EMBL" id="PJF47739.1"/>
    </source>
</evidence>
<evidence type="ECO:0000256" key="1">
    <source>
        <dbReference type="ARBA" id="ARBA00010618"/>
    </source>
</evidence>
<evidence type="ECO:0000313" key="9">
    <source>
        <dbReference type="Proteomes" id="UP000230790"/>
    </source>
</evidence>
<dbReference type="GO" id="GO:0003735">
    <property type="term" value="F:structural constituent of ribosome"/>
    <property type="evidence" value="ECO:0007669"/>
    <property type="project" value="InterPro"/>
</dbReference>
<dbReference type="Gene3D" id="2.30.30.30">
    <property type="match status" value="1"/>
</dbReference>
<dbReference type="EMBL" id="PGTN01000036">
    <property type="protein sequence ID" value="PJF47739.1"/>
    <property type="molecule type" value="Genomic_DNA"/>
</dbReference>
<comment type="subunit">
    <text evidence="5">Part of the 50S ribosomal subunit.</text>
</comment>
<evidence type="ECO:0000256" key="6">
    <source>
        <dbReference type="RuleBase" id="RU003477"/>
    </source>
</evidence>
<evidence type="ECO:0000259" key="7">
    <source>
        <dbReference type="SMART" id="SM00739"/>
    </source>
</evidence>
<dbReference type="Pfam" id="PF00467">
    <property type="entry name" value="KOW"/>
    <property type="match status" value="1"/>
</dbReference>
<dbReference type="GO" id="GO:0019843">
    <property type="term" value="F:rRNA binding"/>
    <property type="evidence" value="ECO:0007669"/>
    <property type="project" value="UniProtKB-UniRule"/>
</dbReference>
<dbReference type="CDD" id="cd06089">
    <property type="entry name" value="KOW_RPL26"/>
    <property type="match status" value="1"/>
</dbReference>
<dbReference type="InterPro" id="IPR008991">
    <property type="entry name" value="Translation_prot_SH3-like_sf"/>
</dbReference>
<keyword evidence="3 5" id="KW-0687">Ribonucleoprotein</keyword>
<keyword evidence="2 5" id="KW-0689">Ribosomal protein</keyword>
<comment type="caution">
    <text evidence="8">The sequence shown here is derived from an EMBL/GenBank/DDBJ whole genome shotgun (WGS) entry which is preliminary data.</text>
</comment>
<dbReference type="NCBIfam" id="TIGR01079">
    <property type="entry name" value="rplX_bact"/>
    <property type="match status" value="1"/>
</dbReference>
<keyword evidence="5" id="KW-0694">RNA-binding</keyword>
<comment type="function">
    <text evidence="5">One of the proteins that surrounds the polypeptide exit tunnel on the outside of the subunit.</text>
</comment>
<dbReference type="InterPro" id="IPR057264">
    <property type="entry name" value="Ribosomal_uL24_C"/>
</dbReference>
<keyword evidence="5" id="KW-0699">rRNA-binding</keyword>
<dbReference type="GO" id="GO:1990904">
    <property type="term" value="C:ribonucleoprotein complex"/>
    <property type="evidence" value="ECO:0007669"/>
    <property type="project" value="UniProtKB-KW"/>
</dbReference>
<accession>A0A2M8QD56</accession>
<proteinExistence type="inferred from homology"/>
<gene>
    <name evidence="5" type="primary">rplX</name>
    <name evidence="8" type="ORF">CUN48_06965</name>
</gene>
<dbReference type="PANTHER" id="PTHR12903">
    <property type="entry name" value="MITOCHONDRIAL RIBOSOMAL PROTEIN L24"/>
    <property type="match status" value="1"/>
</dbReference>
<evidence type="ECO:0000256" key="4">
    <source>
        <dbReference type="ARBA" id="ARBA00035206"/>
    </source>
</evidence>
<name>A0A2M8QD56_9CHLR</name>
<dbReference type="InterPro" id="IPR005825">
    <property type="entry name" value="Ribosomal_uL24_CS"/>
</dbReference>
<sequence>MKIKKGDTVLVITGEYKGKRGEVVRVLPKEDKIVVKGVNIAKKHAKPRRAGRRVVQTGIIDVEMPIHVSNVKLIAPSGQPTRVNYRFVDGVKKRYSNKLGEVLD</sequence>
<dbReference type="AlphaFoldDB" id="A0A2M8QD56"/>
<dbReference type="InterPro" id="IPR041988">
    <property type="entry name" value="Ribosomal_uL24_KOW"/>
</dbReference>
<evidence type="ECO:0000256" key="5">
    <source>
        <dbReference type="HAMAP-Rule" id="MF_01326"/>
    </source>
</evidence>